<protein>
    <submittedName>
        <fullName evidence="1">Uncharacterized protein</fullName>
    </submittedName>
</protein>
<dbReference type="EMBL" id="JACHOP010000006">
    <property type="protein sequence ID" value="MBB5757336.1"/>
    <property type="molecule type" value="Genomic_DNA"/>
</dbReference>
<proteinExistence type="predicted"/>
<dbReference type="Proteomes" id="UP000583454">
    <property type="component" value="Unassembled WGS sequence"/>
</dbReference>
<sequence>MRYELDTDGAWLVDPNELAQRLGMATSHLLSQMRRGLVSTTIVSGSGLDQGRSRITVQAAGTAWQGTFDDGGTLMSEVSF</sequence>
<reference evidence="1 2" key="1">
    <citation type="submission" date="2020-08" db="EMBL/GenBank/DDBJ databases">
        <title>Genomic Encyclopedia of Type Strains, Phase IV (KMG-IV): sequencing the most valuable type-strain genomes for metagenomic binning, comparative biology and taxonomic classification.</title>
        <authorList>
            <person name="Goeker M."/>
        </authorList>
    </citation>
    <scope>NUCLEOTIDE SEQUENCE [LARGE SCALE GENOMIC DNA]</scope>
    <source>
        <strain evidence="1 2">DSM 2163</strain>
    </source>
</reference>
<comment type="caution">
    <text evidence="1">The sequence shown here is derived from an EMBL/GenBank/DDBJ whole genome shotgun (WGS) entry which is preliminary data.</text>
</comment>
<dbReference type="AlphaFoldDB" id="A0A840ZID7"/>
<dbReference type="InterPro" id="IPR045389">
    <property type="entry name" value="DUF6522"/>
</dbReference>
<accession>A0A840ZID7</accession>
<name>A0A840ZID7_9HYPH</name>
<organism evidence="1 2">
    <name type="scientific">Methylorubrum rhodinum</name>
    <dbReference type="NCBI Taxonomy" id="29428"/>
    <lineage>
        <taxon>Bacteria</taxon>
        <taxon>Pseudomonadati</taxon>
        <taxon>Pseudomonadota</taxon>
        <taxon>Alphaproteobacteria</taxon>
        <taxon>Hyphomicrobiales</taxon>
        <taxon>Methylobacteriaceae</taxon>
        <taxon>Methylorubrum</taxon>
    </lineage>
</organism>
<evidence type="ECO:0000313" key="1">
    <source>
        <dbReference type="EMBL" id="MBB5757336.1"/>
    </source>
</evidence>
<evidence type="ECO:0000313" key="2">
    <source>
        <dbReference type="Proteomes" id="UP000583454"/>
    </source>
</evidence>
<keyword evidence="2" id="KW-1185">Reference proteome</keyword>
<gene>
    <name evidence="1" type="ORF">HNR00_002047</name>
</gene>
<dbReference type="Pfam" id="PF20132">
    <property type="entry name" value="DUF6522"/>
    <property type="match status" value="1"/>
</dbReference>
<dbReference type="RefSeq" id="WP_183568767.1">
    <property type="nucleotide sequence ID" value="NZ_JACHOP010000006.1"/>
</dbReference>